<proteinExistence type="predicted"/>
<feature type="transmembrane region" description="Helical" evidence="1">
    <location>
        <begin position="635"/>
        <end position="660"/>
    </location>
</feature>
<feature type="transmembrane region" description="Helical" evidence="1">
    <location>
        <begin position="370"/>
        <end position="394"/>
    </location>
</feature>
<keyword evidence="1" id="KW-0812">Transmembrane</keyword>
<evidence type="ECO:0000313" key="2">
    <source>
        <dbReference type="EMBL" id="CAL8070820.1"/>
    </source>
</evidence>
<dbReference type="Proteomes" id="UP001642540">
    <property type="component" value="Unassembled WGS sequence"/>
</dbReference>
<organism evidence="2 3">
    <name type="scientific">Orchesella dallaii</name>
    <dbReference type="NCBI Taxonomy" id="48710"/>
    <lineage>
        <taxon>Eukaryota</taxon>
        <taxon>Metazoa</taxon>
        <taxon>Ecdysozoa</taxon>
        <taxon>Arthropoda</taxon>
        <taxon>Hexapoda</taxon>
        <taxon>Collembola</taxon>
        <taxon>Entomobryomorpha</taxon>
        <taxon>Entomobryoidea</taxon>
        <taxon>Orchesellidae</taxon>
        <taxon>Orchesellinae</taxon>
        <taxon>Orchesella</taxon>
    </lineage>
</organism>
<evidence type="ECO:0000256" key="1">
    <source>
        <dbReference type="SAM" id="Phobius"/>
    </source>
</evidence>
<keyword evidence="1" id="KW-0472">Membrane</keyword>
<dbReference type="EMBL" id="CAXLJM020000004">
    <property type="protein sequence ID" value="CAL8070820.1"/>
    <property type="molecule type" value="Genomic_DNA"/>
</dbReference>
<reference evidence="2 3" key="1">
    <citation type="submission" date="2024-08" db="EMBL/GenBank/DDBJ databases">
        <authorList>
            <person name="Cucini C."/>
            <person name="Frati F."/>
        </authorList>
    </citation>
    <scope>NUCLEOTIDE SEQUENCE [LARGE SCALE GENOMIC DNA]</scope>
</reference>
<evidence type="ECO:0000313" key="3">
    <source>
        <dbReference type="Proteomes" id="UP001642540"/>
    </source>
</evidence>
<name>A0ABP1PPS2_9HEXA</name>
<gene>
    <name evidence="2" type="ORF">ODALV1_LOCUS1445</name>
</gene>
<protein>
    <submittedName>
        <fullName evidence="2">Uncharacterized protein</fullName>
    </submittedName>
</protein>
<keyword evidence="3" id="KW-1185">Reference proteome</keyword>
<feature type="transmembrane region" description="Helical" evidence="1">
    <location>
        <begin position="414"/>
        <end position="436"/>
    </location>
</feature>
<sequence length="719" mass="82886">MNKRFNLPDRSRAGTAGDGTNKISSVQFICLKTMPSTFLISIALYLRFISAELQFPVNLDVECFINVVVTNTTECPPIVLNVKATEYIRTYTLHNLGYLNFWFDDYDESEDNWLTLNQGYLRFNLKYRSNCIIFLLITETVEETHEAIEKSGYGTSEGVLFLIFREHLRDDDEVVQGFTTNLLFETNRLPFHADVMFFQSDGSSKIFCLFCPKKSESLKNSNSSLKLSIATAKSASHKRNRNGYGNHNVVYMPLKVNGGVGKPGIRCFESFRRRTKSQHRDRSGVPIDCEYFIYSIVASMQPMLNITIKLFGRRVQTYHRDWFLNVNYGENVGIVPNEQLKTRAKIVLIGELKFDAMICMERSEMLSFDFNFTSIIHLDFFLCLVSIYILYAFLYKNIFKGIDLVWVIFGKPFLYSHQKQLILLYLVAGVLICNIYQSKLSSESLRLLEFPTFDHFPKAGYKILAMFVKKVKTIRDLLPNDTLNKIEAVIGTRDDTFYLTDQSDDQLGNYSFYSNWVQVVSEITKRKLILPAVLTTTTMNFFEVFVNDVMYVGNETVCKVFRLAKESHVQRFHYFRTWSYMSYRFAEVLEKMGETGMDKRIQGIITARGAQKAAGLGLSHPDSVMMPQKLDMYSVLGVSCLGNCVIGLTILVCFICYQAFCTRWNFQNMLTCICLQCRQFWEGMLAFKNNVFAMTTIYPNQFRGHIIIKVRSTIEHLSG</sequence>
<keyword evidence="1" id="KW-1133">Transmembrane helix</keyword>
<accession>A0ABP1PPS2</accession>
<comment type="caution">
    <text evidence="2">The sequence shown here is derived from an EMBL/GenBank/DDBJ whole genome shotgun (WGS) entry which is preliminary data.</text>
</comment>